<gene>
    <name evidence="1" type="ORF">HRJ34_00235</name>
</gene>
<dbReference type="Proteomes" id="UP000664914">
    <property type="component" value="Chromosome"/>
</dbReference>
<reference evidence="1" key="1">
    <citation type="submission" date="2020-07" db="EMBL/GenBank/DDBJ databases">
        <authorList>
            <person name="Camacho E."/>
        </authorList>
    </citation>
    <scope>NUCLEOTIDE SEQUENCE</scope>
    <source>
        <strain evidence="1">MPO218</strain>
    </source>
</reference>
<sequence length="156" mass="16622">MAADSVMPCATAIPAPTPVAMSATAPTTMAAVRRVFIYSGSGSAGCSARENRGRKAVEVTSNMRKQIAVLLPVAVLWATAGHARSVTHHVVIDGARYRVTVKDGTAIVARKSLLVTYTLEERDRQRRAAEQVTGCRLVDEMPNQGGITMGKLDCPK</sequence>
<reference evidence="1" key="2">
    <citation type="submission" date="2021-04" db="EMBL/GenBank/DDBJ databases">
        <title>Isolation and genomic analysis of the ibuprofen-degrading bacterium Sphingomonas strain MPO218.</title>
        <authorList>
            <person name="Aulestia M."/>
            <person name="Flores A."/>
            <person name="Mangas E.L."/>
            <person name="Perez-Pulido A.J."/>
            <person name="Santero E."/>
            <person name="Camacho E.M."/>
        </authorList>
    </citation>
    <scope>NUCLEOTIDE SEQUENCE</scope>
    <source>
        <strain evidence="1">MPO218</strain>
    </source>
</reference>
<accession>A0A975D318</accession>
<name>A0A975D318_9SPHN</name>
<dbReference type="AlphaFoldDB" id="A0A975D318"/>
<protein>
    <submittedName>
        <fullName evidence="1">Uncharacterized protein</fullName>
    </submittedName>
</protein>
<proteinExistence type="predicted"/>
<dbReference type="EMBL" id="CP059319">
    <property type="protein sequence ID" value="QTH22007.1"/>
    <property type="molecule type" value="Genomic_DNA"/>
</dbReference>
<evidence type="ECO:0000313" key="2">
    <source>
        <dbReference type="Proteomes" id="UP000664914"/>
    </source>
</evidence>
<organism evidence="1 2">
    <name type="scientific">Rhizorhabdus wittichii</name>
    <dbReference type="NCBI Taxonomy" id="160791"/>
    <lineage>
        <taxon>Bacteria</taxon>
        <taxon>Pseudomonadati</taxon>
        <taxon>Pseudomonadota</taxon>
        <taxon>Alphaproteobacteria</taxon>
        <taxon>Sphingomonadales</taxon>
        <taxon>Sphingomonadaceae</taxon>
        <taxon>Rhizorhabdus</taxon>
    </lineage>
</organism>
<evidence type="ECO:0000313" key="1">
    <source>
        <dbReference type="EMBL" id="QTH22007.1"/>
    </source>
</evidence>